<dbReference type="Gene3D" id="3.30.1470.10">
    <property type="entry name" value="Photosystem I PsaD, reaction center subunit II"/>
    <property type="match status" value="1"/>
</dbReference>
<feature type="region of interest" description="Disordered" evidence="1">
    <location>
        <begin position="530"/>
        <end position="587"/>
    </location>
</feature>
<organism evidence="4">
    <name type="scientific">Schistocephalus solidus</name>
    <name type="common">Tapeworm</name>
    <dbReference type="NCBI Taxonomy" id="70667"/>
    <lineage>
        <taxon>Eukaryota</taxon>
        <taxon>Metazoa</taxon>
        <taxon>Spiralia</taxon>
        <taxon>Lophotrochozoa</taxon>
        <taxon>Platyhelminthes</taxon>
        <taxon>Cestoda</taxon>
        <taxon>Eucestoda</taxon>
        <taxon>Diphyllobothriidea</taxon>
        <taxon>Diphyllobothriidae</taxon>
        <taxon>Schistocephalus</taxon>
    </lineage>
</organism>
<feature type="compositionally biased region" description="Low complexity" evidence="1">
    <location>
        <begin position="134"/>
        <end position="147"/>
    </location>
</feature>
<evidence type="ECO:0000256" key="1">
    <source>
        <dbReference type="SAM" id="MobiDB-lite"/>
    </source>
</evidence>
<dbReference type="SUPFAM" id="SSF51045">
    <property type="entry name" value="WW domain"/>
    <property type="match status" value="1"/>
</dbReference>
<dbReference type="PANTHER" id="PTHR21715">
    <property type="entry name" value="RH04127P"/>
    <property type="match status" value="1"/>
</dbReference>
<feature type="region of interest" description="Disordered" evidence="1">
    <location>
        <begin position="280"/>
        <end position="318"/>
    </location>
</feature>
<reference evidence="4" key="1">
    <citation type="submission" date="2016-01" db="EMBL/GenBank/DDBJ databases">
        <title>Reference transcriptome for the parasite Schistocephalus solidus: insights into the molecular evolution of parasitism.</title>
        <authorList>
            <person name="Hebert F.O."/>
            <person name="Grambauer S."/>
            <person name="Barber I."/>
            <person name="Landry C.R."/>
            <person name="Aubin-Horth N."/>
        </authorList>
    </citation>
    <scope>NUCLEOTIDE SEQUENCE</scope>
</reference>
<evidence type="ECO:0000259" key="2">
    <source>
        <dbReference type="PROSITE" id="PS50020"/>
    </source>
</evidence>
<dbReference type="EMBL" id="GEEE01024243">
    <property type="protein sequence ID" value="JAP38982.1"/>
    <property type="molecule type" value="Transcribed_RNA"/>
</dbReference>
<dbReference type="PROSITE" id="PS50020">
    <property type="entry name" value="WW_DOMAIN_2"/>
    <property type="match status" value="1"/>
</dbReference>
<evidence type="ECO:0000313" key="4">
    <source>
        <dbReference type="EMBL" id="JAP40771.1"/>
    </source>
</evidence>
<dbReference type="AlphaFoldDB" id="A0A0X3NLB7"/>
<sequence>MTAENVSTTAALDVSISPKSVSNSPSGVLVLEENNEHMPSEEEILLYATSIGIDTKKEPELIYLAREGISAPLPDGWTAIQDKDNNIFFHECSTGRTTQDHPMDALYRKLVTEARKKRMTNTSTIAGATVVADSKPPSTSKPSCSSTGGQKVPEGSQSVATEKQPPLASVEPVSDDLPTTYQALPFPHTRRSVQTSAVPSLFRTPLDKAPERHVRPLHNSTVLARDSPRVSLDKTALVTAERSLSALQAHVHCLKASNNGNTVLNPEFLTPADRWFWSVARSKSPRPNTNTPQRATKASADEMPHLETSPSSQLRQKPPRVLGEINNYVDQPTVAGGVSVSRLREEQVASDSDRENLRSCGERLQEEEDGEGEALDLQFGRVLRLSDRAPAVDAFSSGHFQRHRQSGVAGLYSLYSPPGSSGKEGVNSGVAHESPCVSCAATHSNYRPQSGDMPAEPAALPTCFLPSPTTSPTAFDANLGLRCMMDERARLQRKMTCLKLTYKAYKMKLAEMDSGLRMLYSAASSASSPYMTVSGAPPSGSSPRPSGRDHSLSVRRRPPNEDYSNLTSSESSVGGGGGTASPSAHRRSVSRYPAAAAAAIAHQSDLFINTLTGRPLIMNRLYRPSELTRLQTPEPLPRFRRSSSSHSASRGF</sequence>
<dbReference type="InterPro" id="IPR036020">
    <property type="entry name" value="WW_dom_sf"/>
</dbReference>
<feature type="compositionally biased region" description="Polar residues" evidence="1">
    <location>
        <begin position="285"/>
        <end position="296"/>
    </location>
</feature>
<accession>A0A0X3NLB7</accession>
<feature type="domain" description="WW" evidence="2">
    <location>
        <begin position="71"/>
        <end position="104"/>
    </location>
</feature>
<dbReference type="PANTHER" id="PTHR21715:SF0">
    <property type="entry name" value="RH04127P"/>
    <property type="match status" value="1"/>
</dbReference>
<feature type="region of interest" description="Disordered" evidence="1">
    <location>
        <begin position="628"/>
        <end position="652"/>
    </location>
</feature>
<feature type="region of interest" description="Disordered" evidence="1">
    <location>
        <begin position="127"/>
        <end position="175"/>
    </location>
</feature>
<dbReference type="EMBL" id="GEEE01022454">
    <property type="protein sequence ID" value="JAP40771.1"/>
    <property type="molecule type" value="Transcribed_RNA"/>
</dbReference>
<evidence type="ECO:0000313" key="3">
    <source>
        <dbReference type="EMBL" id="JAP38982.1"/>
    </source>
</evidence>
<gene>
    <name evidence="3" type="primary">CE164</name>
    <name evidence="4" type="ORF">TR153340</name>
</gene>
<dbReference type="InterPro" id="IPR001202">
    <property type="entry name" value="WW_dom"/>
</dbReference>
<dbReference type="InterPro" id="IPR053233">
    <property type="entry name" value="ABRA-related"/>
</dbReference>
<protein>
    <submittedName>
        <fullName evidence="3">Centrosomal protein of</fullName>
    </submittedName>
</protein>
<dbReference type="EMBL" id="GEEE01021036">
    <property type="protein sequence ID" value="JAP42189.1"/>
    <property type="molecule type" value="Transcribed_RNA"/>
</dbReference>
<feature type="compositionally biased region" description="Basic and acidic residues" evidence="1">
    <location>
        <begin position="345"/>
        <end position="364"/>
    </location>
</feature>
<proteinExistence type="predicted"/>
<name>A0A0X3NLB7_SCHSO</name>
<feature type="region of interest" description="Disordered" evidence="1">
    <location>
        <begin position="345"/>
        <end position="372"/>
    </location>
</feature>